<evidence type="ECO:0008006" key="4">
    <source>
        <dbReference type="Google" id="ProtNLM"/>
    </source>
</evidence>
<feature type="transmembrane region" description="Helical" evidence="1">
    <location>
        <begin position="12"/>
        <end position="39"/>
    </location>
</feature>
<gene>
    <name evidence="2" type="ORF">HC352_04020</name>
</gene>
<organism evidence="2 3">
    <name type="scientific">Arcanobacterium buesumense</name>
    <dbReference type="NCBI Taxonomy" id="2722751"/>
    <lineage>
        <taxon>Bacteria</taxon>
        <taxon>Bacillati</taxon>
        <taxon>Actinomycetota</taxon>
        <taxon>Actinomycetes</taxon>
        <taxon>Actinomycetales</taxon>
        <taxon>Actinomycetaceae</taxon>
        <taxon>Arcanobacterium</taxon>
    </lineage>
</organism>
<dbReference type="AlphaFoldDB" id="A0A6H2ELE4"/>
<dbReference type="RefSeq" id="WP_168917692.1">
    <property type="nucleotide sequence ID" value="NZ_CP050804.1"/>
</dbReference>
<dbReference type="Proteomes" id="UP000502298">
    <property type="component" value="Chromosome"/>
</dbReference>
<name>A0A6H2ELE4_9ACTO</name>
<evidence type="ECO:0000313" key="3">
    <source>
        <dbReference type="Proteomes" id="UP000502298"/>
    </source>
</evidence>
<keyword evidence="1" id="KW-0472">Membrane</keyword>
<reference evidence="2 3" key="1">
    <citation type="submission" date="2020-03" db="EMBL/GenBank/DDBJ databases">
        <title>Complete genome of Arcanobacterium buesumensis sp. nov. strain 2701.</title>
        <authorList>
            <person name="Borowiak M."/>
            <person name="Alssahen M."/>
            <person name="Laemmler C."/>
            <person name="Malorny B."/>
            <person name="Hassan A."/>
            <person name="Prenger-Berninghoff E."/>
            <person name="Ploetz M."/>
            <person name="Abdulmawjood A."/>
        </authorList>
    </citation>
    <scope>NUCLEOTIDE SEQUENCE [LARGE SCALE GENOMIC DNA]</scope>
    <source>
        <strain evidence="2 3">2701</strain>
    </source>
</reference>
<keyword evidence="1" id="KW-0812">Transmembrane</keyword>
<dbReference type="KEGG" id="arca:HC352_04020"/>
<accession>A0A6H2ELE4</accession>
<evidence type="ECO:0000313" key="2">
    <source>
        <dbReference type="EMBL" id="QJC21752.1"/>
    </source>
</evidence>
<feature type="transmembrane region" description="Helical" evidence="1">
    <location>
        <begin position="116"/>
        <end position="143"/>
    </location>
</feature>
<feature type="transmembrane region" description="Helical" evidence="1">
    <location>
        <begin position="75"/>
        <end position="95"/>
    </location>
</feature>
<feature type="transmembrane region" description="Helical" evidence="1">
    <location>
        <begin position="51"/>
        <end position="69"/>
    </location>
</feature>
<sequence length="180" mass="19328">MKRAHAVSGAVALMTITLATIVHGNFFCLLPAVFYALLFWNAVIDCYTHQLFIWLSNCALGIALAFHLWHHWADINWWIDAGLLALCIGGPLWLASAASNGQLIGMGDVRLFMAIIAWHGLGGLAVLVLSIAAAGVMSIGGLAIKRMDFSSVIPFGPFITGASWVIWVSTTSFSLAQSVI</sequence>
<dbReference type="Gene3D" id="1.20.120.1220">
    <property type="match status" value="1"/>
</dbReference>
<evidence type="ECO:0000256" key="1">
    <source>
        <dbReference type="SAM" id="Phobius"/>
    </source>
</evidence>
<keyword evidence="1" id="KW-1133">Transmembrane helix</keyword>
<proteinExistence type="predicted"/>
<feature type="transmembrane region" description="Helical" evidence="1">
    <location>
        <begin position="155"/>
        <end position="176"/>
    </location>
</feature>
<dbReference type="EMBL" id="CP050804">
    <property type="protein sequence ID" value="QJC21752.1"/>
    <property type="molecule type" value="Genomic_DNA"/>
</dbReference>
<protein>
    <recommendedName>
        <fullName evidence="4">Prepilin type IV endopeptidase peptidase domain-containing protein</fullName>
    </recommendedName>
</protein>
<keyword evidence="3" id="KW-1185">Reference proteome</keyword>